<feature type="transmembrane region" description="Helical" evidence="1">
    <location>
        <begin position="78"/>
        <end position="99"/>
    </location>
</feature>
<reference evidence="2 3" key="1">
    <citation type="journal article" date="2024" name="Microbiol. Immunol.">
        <title>Discovery of a novel spotted fever group Rickettsia, 'Candidatus Rickettsia kedanie,' in unfed larval chigger mites, Leptotrombidium scutellare.</title>
        <authorList>
            <person name="Ogawa M."/>
            <person name="Matsutani M."/>
            <person name="Katayama T."/>
            <person name="Takada N."/>
            <person name="Noda S."/>
            <person name="Takahashi M."/>
            <person name="Kageyama D."/>
            <person name="Hanaoka N."/>
            <person name="Ebihara H."/>
        </authorList>
    </citation>
    <scope>NUCLEOTIDE SEQUENCE [LARGE SCALE GENOMIC DNA]</scope>
    <source>
        <strain evidence="2 3">KNCP2-13</strain>
    </source>
</reference>
<feature type="transmembrane region" description="Helical" evidence="1">
    <location>
        <begin position="51"/>
        <end position="72"/>
    </location>
</feature>
<dbReference type="EMBL" id="BAABMM010000034">
    <property type="protein sequence ID" value="GAA5252659.1"/>
    <property type="molecule type" value="Genomic_DNA"/>
</dbReference>
<feature type="transmembrane region" description="Helical" evidence="1">
    <location>
        <begin position="16"/>
        <end position="39"/>
    </location>
</feature>
<evidence type="ECO:0000313" key="2">
    <source>
        <dbReference type="EMBL" id="GAA5252659.1"/>
    </source>
</evidence>
<comment type="caution">
    <text evidence="2">The sequence shown here is derived from an EMBL/GenBank/DDBJ whole genome shotgun (WGS) entry which is preliminary data.</text>
</comment>
<evidence type="ECO:0008006" key="4">
    <source>
        <dbReference type="Google" id="ProtNLM"/>
    </source>
</evidence>
<keyword evidence="1" id="KW-1133">Transmembrane helix</keyword>
<dbReference type="Proteomes" id="UP001628124">
    <property type="component" value="Unassembled WGS sequence"/>
</dbReference>
<gene>
    <name evidence="2" type="ORF">KNCP2_09470</name>
</gene>
<protein>
    <recommendedName>
        <fullName evidence="4">Proline/betaine transporter</fullName>
    </recommendedName>
</protein>
<name>A0ABP9TTT1_9RICK</name>
<evidence type="ECO:0000256" key="1">
    <source>
        <dbReference type="SAM" id="Phobius"/>
    </source>
</evidence>
<keyword evidence="1" id="KW-0472">Membrane</keyword>
<sequence length="109" mass="12446">MSPILLNNISNTIELLLFQLFIAVFAPTTVFPAGAVFYARFPVLKRFSGSFIFALSRALMFVVSSFGTIYLIDYFNHWGLLFFIIPILIGYTLGVNHFIKLDEEAESYY</sequence>
<keyword evidence="3" id="KW-1185">Reference proteome</keyword>
<evidence type="ECO:0000313" key="3">
    <source>
        <dbReference type="Proteomes" id="UP001628124"/>
    </source>
</evidence>
<keyword evidence="1" id="KW-0812">Transmembrane</keyword>
<proteinExistence type="predicted"/>
<accession>A0ABP9TTT1</accession>
<organism evidence="2 3">
    <name type="scientific">Candidatus Rickettsia kedanie</name>
    <dbReference type="NCBI Taxonomy" id="3115352"/>
    <lineage>
        <taxon>Bacteria</taxon>
        <taxon>Pseudomonadati</taxon>
        <taxon>Pseudomonadota</taxon>
        <taxon>Alphaproteobacteria</taxon>
        <taxon>Rickettsiales</taxon>
        <taxon>Rickettsiaceae</taxon>
        <taxon>Rickettsieae</taxon>
        <taxon>Rickettsia</taxon>
        <taxon>spotted fever group</taxon>
    </lineage>
</organism>